<reference evidence="1 2" key="1">
    <citation type="journal article" date="2019" name="Int. J. Syst. Evol. Microbiol.">
        <title>The Global Catalogue of Microorganisms (GCM) 10K type strain sequencing project: providing services to taxonomists for standard genome sequencing and annotation.</title>
        <authorList>
            <consortium name="The Broad Institute Genomics Platform"/>
            <consortium name="The Broad Institute Genome Sequencing Center for Infectious Disease"/>
            <person name="Wu L."/>
            <person name="Ma J."/>
        </authorList>
    </citation>
    <scope>NUCLEOTIDE SEQUENCE [LARGE SCALE GENOMIC DNA]</scope>
    <source>
        <strain evidence="1 2">JCM 16374</strain>
    </source>
</reference>
<proteinExistence type="predicted"/>
<evidence type="ECO:0000313" key="2">
    <source>
        <dbReference type="Proteomes" id="UP001500994"/>
    </source>
</evidence>
<sequence length="229" mass="25349">MVGNEPWIERNGREFLAAFEADGIAVPVGLATELRRIATAGDQALSAFTPGDPCPYNALVAPGGVHLIDFELSGHLPVSLIAAYCRSPFPSCWCVYRMPDEVLAEVERAFRTEIVGALAQLADDAVWEAGMRWATAVWTVDATAYWLRRVAAADGPMQPKRSTGPTRRQVLRYRWERAEEVLVDGDYPAVRDVVGALLRQVAKKWEILTLPVYPAFARSRERRPGPSGR</sequence>
<evidence type="ECO:0000313" key="1">
    <source>
        <dbReference type="EMBL" id="GAA2680178.1"/>
    </source>
</evidence>
<dbReference type="EMBL" id="BAAARK010000025">
    <property type="protein sequence ID" value="GAA2680178.1"/>
    <property type="molecule type" value="Genomic_DNA"/>
</dbReference>
<name>A0ABN3SL94_9ACTN</name>
<dbReference type="SUPFAM" id="SSF56112">
    <property type="entry name" value="Protein kinase-like (PK-like)"/>
    <property type="match status" value="1"/>
</dbReference>
<dbReference type="InterPro" id="IPR011009">
    <property type="entry name" value="Kinase-like_dom_sf"/>
</dbReference>
<comment type="caution">
    <text evidence="1">The sequence shown here is derived from an EMBL/GenBank/DDBJ whole genome shotgun (WGS) entry which is preliminary data.</text>
</comment>
<keyword evidence="2" id="KW-1185">Reference proteome</keyword>
<organism evidence="1 2">
    <name type="scientific">Streptomyces lunalinharesii</name>
    <dbReference type="NCBI Taxonomy" id="333384"/>
    <lineage>
        <taxon>Bacteria</taxon>
        <taxon>Bacillati</taxon>
        <taxon>Actinomycetota</taxon>
        <taxon>Actinomycetes</taxon>
        <taxon>Kitasatosporales</taxon>
        <taxon>Streptomycetaceae</taxon>
        <taxon>Streptomyces</taxon>
    </lineage>
</organism>
<accession>A0ABN3SL94</accession>
<evidence type="ECO:0008006" key="3">
    <source>
        <dbReference type="Google" id="ProtNLM"/>
    </source>
</evidence>
<gene>
    <name evidence="1" type="ORF">GCM10009864_60710</name>
</gene>
<protein>
    <recommendedName>
        <fullName evidence="3">Aminoglycoside phosphotransferase domain-containing protein</fullName>
    </recommendedName>
</protein>
<dbReference type="Proteomes" id="UP001500994">
    <property type="component" value="Unassembled WGS sequence"/>
</dbReference>